<evidence type="ECO:0000313" key="2">
    <source>
        <dbReference type="EMBL" id="KAF7719423.1"/>
    </source>
</evidence>
<sequence length="121" mass="13422">MKVLTPALVLMAFVTSHVIAAPAAEATDLETRAKFCVDVKICHGYNWGGGCYKECKPLNKLHDIRKEYRRNVGSFKVGQKGYECTAGGAGEASEYMPYPGKKRLDDRAINHLDSYQCMKMG</sequence>
<evidence type="ECO:0000256" key="1">
    <source>
        <dbReference type="SAM" id="SignalP"/>
    </source>
</evidence>
<proteinExistence type="predicted"/>
<dbReference type="OrthoDB" id="4338748at2759"/>
<name>A0A8J8WLZ0_9EURO</name>
<reference evidence="2" key="1">
    <citation type="journal article" date="2020" name="Front. Microbiol.">
        <title>Gene regulatory networks of Penicillium echinulatum 2HH and Penicillium oxalicum 114-2 inferred by a computational biology approach.</title>
        <authorList>
            <person name="Lenz A.R."/>
            <person name="Galan-Vasquez E."/>
            <person name="Balbinot E."/>
            <person name="De Abreu F.P."/>
            <person name="De Oliveira N.S."/>
            <person name="Da Rosa L.O."/>
            <person name="De Avila E Silva S."/>
            <person name="Camassola M."/>
            <person name="Dillon A.J.P."/>
            <person name="Perez-Rueda E."/>
        </authorList>
    </citation>
    <scope>NUCLEOTIDE SEQUENCE</scope>
    <source>
        <strain evidence="2">S1M29</strain>
    </source>
</reference>
<evidence type="ECO:0008006" key="4">
    <source>
        <dbReference type="Google" id="ProtNLM"/>
    </source>
</evidence>
<dbReference type="Proteomes" id="UP000631181">
    <property type="component" value="Unassembled WGS sequence"/>
</dbReference>
<accession>A0A8J8WLZ0</accession>
<keyword evidence="3" id="KW-1185">Reference proteome</keyword>
<comment type="caution">
    <text evidence="2">The sequence shown here is derived from an EMBL/GenBank/DDBJ whole genome shotgun (WGS) entry which is preliminary data.</text>
</comment>
<gene>
    <name evidence="2" type="ORF">PECM_006267</name>
</gene>
<dbReference type="EMBL" id="WIWV01000005">
    <property type="protein sequence ID" value="KAF7719423.1"/>
    <property type="molecule type" value="Genomic_DNA"/>
</dbReference>
<keyword evidence="1" id="KW-0732">Signal</keyword>
<feature type="chain" id="PRO_5035271775" description="Killer toxin Kp4 domain-containing protein" evidence="1">
    <location>
        <begin position="21"/>
        <end position="121"/>
    </location>
</feature>
<dbReference type="AlphaFoldDB" id="A0A8J8WLZ0"/>
<evidence type="ECO:0000313" key="3">
    <source>
        <dbReference type="Proteomes" id="UP000631181"/>
    </source>
</evidence>
<protein>
    <recommendedName>
        <fullName evidence="4">Killer toxin Kp4 domain-containing protein</fullName>
    </recommendedName>
</protein>
<organism evidence="2 3">
    <name type="scientific">Penicillium ucsense</name>
    <dbReference type="NCBI Taxonomy" id="2839758"/>
    <lineage>
        <taxon>Eukaryota</taxon>
        <taxon>Fungi</taxon>
        <taxon>Dikarya</taxon>
        <taxon>Ascomycota</taxon>
        <taxon>Pezizomycotina</taxon>
        <taxon>Eurotiomycetes</taxon>
        <taxon>Eurotiomycetidae</taxon>
        <taxon>Eurotiales</taxon>
        <taxon>Aspergillaceae</taxon>
        <taxon>Penicillium</taxon>
    </lineage>
</organism>
<feature type="signal peptide" evidence="1">
    <location>
        <begin position="1"/>
        <end position="20"/>
    </location>
</feature>